<dbReference type="KEGG" id="lnn:F0161_01935"/>
<sequence>MQITFLQQQITIWILYFFAYSIVGWLWESSYVSVRTHKWTNSGFLIGPVVPVYGFSMMALLALIEPFKQNILSLFIFSALLVTVIEYITSWLMEKLFKARWWDYSKIPLNLNGRVALPISLFWGFGVVIIVKFIHPIISRMVEQIATNYGILTVVIMIAIIMFDCGFTIANALAFGAATKRIGDTIESTKLDLKNRLAADNSLLNQNKSWLEEYRQHPSDENLSLNFVQRRLLKNFPSIKLNNTSTSVPDIIKMLDDLRKRK</sequence>
<feature type="transmembrane region" description="Helical" evidence="1">
    <location>
        <begin position="71"/>
        <end position="93"/>
    </location>
</feature>
<organism evidence="2 3">
    <name type="scientific">Paucilactobacillus nenjiangensis</name>
    <dbReference type="NCBI Taxonomy" id="1296540"/>
    <lineage>
        <taxon>Bacteria</taxon>
        <taxon>Bacillati</taxon>
        <taxon>Bacillota</taxon>
        <taxon>Bacilli</taxon>
        <taxon>Lactobacillales</taxon>
        <taxon>Lactobacillaceae</taxon>
        <taxon>Paucilactobacillus</taxon>
    </lineage>
</organism>
<keyword evidence="3" id="KW-1185">Reference proteome</keyword>
<dbReference type="RefSeq" id="WP_150203447.1">
    <property type="nucleotide sequence ID" value="NZ_CP043939.1"/>
</dbReference>
<dbReference type="OrthoDB" id="9789229at2"/>
<gene>
    <name evidence="2" type="ORF">F0161_01935</name>
</gene>
<keyword evidence="1" id="KW-1133">Transmembrane helix</keyword>
<accession>A0A5P1WYU4</accession>
<evidence type="ECO:0000256" key="1">
    <source>
        <dbReference type="SAM" id="Phobius"/>
    </source>
</evidence>
<keyword evidence="1" id="KW-0472">Membrane</keyword>
<dbReference type="EMBL" id="CP043939">
    <property type="protein sequence ID" value="QER66746.1"/>
    <property type="molecule type" value="Genomic_DNA"/>
</dbReference>
<protein>
    <submittedName>
        <fullName evidence="2">Putative ABC transporter permease</fullName>
    </submittedName>
</protein>
<feature type="transmembrane region" description="Helical" evidence="1">
    <location>
        <begin position="146"/>
        <end position="163"/>
    </location>
</feature>
<proteinExistence type="predicted"/>
<feature type="transmembrane region" description="Helical" evidence="1">
    <location>
        <begin position="113"/>
        <end position="134"/>
    </location>
</feature>
<dbReference type="Pfam" id="PF06541">
    <property type="entry name" value="ABC_trans_CmpB"/>
    <property type="match status" value="1"/>
</dbReference>
<evidence type="ECO:0000313" key="3">
    <source>
        <dbReference type="Proteomes" id="UP000325295"/>
    </source>
</evidence>
<dbReference type="Proteomes" id="UP000325295">
    <property type="component" value="Chromosome"/>
</dbReference>
<reference evidence="2 3" key="1">
    <citation type="submission" date="2019-09" db="EMBL/GenBank/DDBJ databases">
        <title>Complete Genome Sequence of Lactobacillus nenjiangensis SH-Y15, isolated from sauerkraut.</title>
        <authorList>
            <person name="Yang H."/>
        </authorList>
    </citation>
    <scope>NUCLEOTIDE SEQUENCE [LARGE SCALE GENOMIC DNA]</scope>
    <source>
        <strain evidence="2 3">SH-Y15</strain>
    </source>
</reference>
<feature type="transmembrane region" description="Helical" evidence="1">
    <location>
        <begin position="12"/>
        <end position="32"/>
    </location>
</feature>
<feature type="transmembrane region" description="Helical" evidence="1">
    <location>
        <begin position="44"/>
        <end position="64"/>
    </location>
</feature>
<dbReference type="AlphaFoldDB" id="A0A5P1WYU4"/>
<evidence type="ECO:0000313" key="2">
    <source>
        <dbReference type="EMBL" id="QER66746.1"/>
    </source>
</evidence>
<keyword evidence="1" id="KW-0812">Transmembrane</keyword>
<name>A0A5P1WYU4_9LACO</name>
<dbReference type="InterPro" id="IPR010540">
    <property type="entry name" value="CmpB_TMEM229"/>
</dbReference>